<dbReference type="EMBL" id="JARK01001379">
    <property type="protein sequence ID" value="EYC13547.1"/>
    <property type="molecule type" value="Genomic_DNA"/>
</dbReference>
<dbReference type="AlphaFoldDB" id="A0A016UFD9"/>
<organism evidence="1 2">
    <name type="scientific">Ancylostoma ceylanicum</name>
    <dbReference type="NCBI Taxonomy" id="53326"/>
    <lineage>
        <taxon>Eukaryota</taxon>
        <taxon>Metazoa</taxon>
        <taxon>Ecdysozoa</taxon>
        <taxon>Nematoda</taxon>
        <taxon>Chromadorea</taxon>
        <taxon>Rhabditida</taxon>
        <taxon>Rhabditina</taxon>
        <taxon>Rhabditomorpha</taxon>
        <taxon>Strongyloidea</taxon>
        <taxon>Ancylostomatidae</taxon>
        <taxon>Ancylostomatinae</taxon>
        <taxon>Ancylostoma</taxon>
    </lineage>
</organism>
<proteinExistence type="predicted"/>
<keyword evidence="2" id="KW-1185">Reference proteome</keyword>
<evidence type="ECO:0000313" key="2">
    <source>
        <dbReference type="Proteomes" id="UP000024635"/>
    </source>
</evidence>
<dbReference type="Proteomes" id="UP000024635">
    <property type="component" value="Unassembled WGS sequence"/>
</dbReference>
<dbReference type="OrthoDB" id="1461976at2759"/>
<gene>
    <name evidence="1" type="primary">Acey_s0043.g778</name>
    <name evidence="1" type="ORF">Y032_0043g778</name>
</gene>
<name>A0A016UFD9_9BILA</name>
<reference evidence="2" key="1">
    <citation type="journal article" date="2015" name="Nat. Genet.">
        <title>The genome and transcriptome of the zoonotic hookworm Ancylostoma ceylanicum identify infection-specific gene families.</title>
        <authorList>
            <person name="Schwarz E.M."/>
            <person name="Hu Y."/>
            <person name="Antoshechkin I."/>
            <person name="Miller M.M."/>
            <person name="Sternberg P.W."/>
            <person name="Aroian R.V."/>
        </authorList>
    </citation>
    <scope>NUCLEOTIDE SEQUENCE</scope>
    <source>
        <strain evidence="2">HY135</strain>
    </source>
</reference>
<accession>A0A016UFD9</accession>
<comment type="caution">
    <text evidence="1">The sequence shown here is derived from an EMBL/GenBank/DDBJ whole genome shotgun (WGS) entry which is preliminary data.</text>
</comment>
<sequence>MFIHSEFIQFLVTYSRVFASLELLRYSLLITGAVDSHLPQNLAKHSKGDYSTSGLILEENCAYGEIIGGFVNSLTRSKQANSITQELSRGHSWRSTVFLPCGDK</sequence>
<protein>
    <submittedName>
        <fullName evidence="1">Uncharacterized protein</fullName>
    </submittedName>
</protein>
<evidence type="ECO:0000313" key="1">
    <source>
        <dbReference type="EMBL" id="EYC13547.1"/>
    </source>
</evidence>